<dbReference type="PROSITE" id="PS50056">
    <property type="entry name" value="TYR_PHOSPHATASE_2"/>
    <property type="match status" value="1"/>
</dbReference>
<accession>A0ABP6PXJ6</accession>
<dbReference type="RefSeq" id="WP_344821654.1">
    <property type="nucleotide sequence ID" value="NZ_BAAAUV010000001.1"/>
</dbReference>
<dbReference type="InterPro" id="IPR029021">
    <property type="entry name" value="Prot-tyrosine_phosphatase-like"/>
</dbReference>
<dbReference type="EMBL" id="BAAAUV010000001">
    <property type="protein sequence ID" value="GAA3195200.1"/>
    <property type="molecule type" value="Genomic_DNA"/>
</dbReference>
<dbReference type="InterPro" id="IPR000387">
    <property type="entry name" value="Tyr_Pase_dom"/>
</dbReference>
<protein>
    <recommendedName>
        <fullName evidence="1">Tyrosine specific protein phosphatases domain-containing protein</fullName>
    </recommendedName>
</protein>
<dbReference type="InterPro" id="IPR016130">
    <property type="entry name" value="Tyr_Pase_AS"/>
</dbReference>
<sequence length="259" mass="28382">MVDGGASLGLEKAPNARDLGGYRTRSGRRVRPGRALRAEALNQLTDDDLGILEGLGLRSVVDFRGPGETAYSGFDRVPAGVESLELPVFAADHDIYVTLAPLFTTDDHDLQRRVLGDGGAEKIMTEMYRWFVNDPLPRDAFATTFRLLSEGEPVMFHCTAGKDRTGWMAAIVLTALDVPVETVYNDYLLTNLRQAPLIDMFRGPDSKIDVALVEPLLDVRQGYLDAAFDEVGRRFGSFETFVKDGLGGDITALRGALLE</sequence>
<comment type="caution">
    <text evidence="2">The sequence shown here is derived from an EMBL/GenBank/DDBJ whole genome shotgun (WGS) entry which is preliminary data.</text>
</comment>
<feature type="domain" description="Tyrosine specific protein phosphatases" evidence="1">
    <location>
        <begin position="139"/>
        <end position="194"/>
    </location>
</feature>
<dbReference type="Pfam" id="PF13350">
    <property type="entry name" value="Y_phosphatase3"/>
    <property type="match status" value="1"/>
</dbReference>
<gene>
    <name evidence="2" type="ORF">GCM10010468_05310</name>
</gene>
<dbReference type="Gene3D" id="3.90.190.10">
    <property type="entry name" value="Protein tyrosine phosphatase superfamily"/>
    <property type="match status" value="1"/>
</dbReference>
<dbReference type="PROSITE" id="PS00383">
    <property type="entry name" value="TYR_PHOSPHATASE_1"/>
    <property type="match status" value="1"/>
</dbReference>
<evidence type="ECO:0000313" key="2">
    <source>
        <dbReference type="EMBL" id="GAA3195200.1"/>
    </source>
</evidence>
<evidence type="ECO:0000259" key="1">
    <source>
        <dbReference type="PROSITE" id="PS50056"/>
    </source>
</evidence>
<reference evidence="3" key="1">
    <citation type="journal article" date="2019" name="Int. J. Syst. Evol. Microbiol.">
        <title>The Global Catalogue of Microorganisms (GCM) 10K type strain sequencing project: providing services to taxonomists for standard genome sequencing and annotation.</title>
        <authorList>
            <consortium name="The Broad Institute Genomics Platform"/>
            <consortium name="The Broad Institute Genome Sequencing Center for Infectious Disease"/>
            <person name="Wu L."/>
            <person name="Ma J."/>
        </authorList>
    </citation>
    <scope>NUCLEOTIDE SEQUENCE [LARGE SCALE GENOMIC DNA]</scope>
    <source>
        <strain evidence="3">JCM 9377</strain>
    </source>
</reference>
<evidence type="ECO:0000313" key="3">
    <source>
        <dbReference type="Proteomes" id="UP001501237"/>
    </source>
</evidence>
<dbReference type="Proteomes" id="UP001501237">
    <property type="component" value="Unassembled WGS sequence"/>
</dbReference>
<dbReference type="InterPro" id="IPR026893">
    <property type="entry name" value="Tyr/Ser_Pase_IphP-type"/>
</dbReference>
<organism evidence="2 3">
    <name type="scientific">Actinocorallia longicatena</name>
    <dbReference type="NCBI Taxonomy" id="111803"/>
    <lineage>
        <taxon>Bacteria</taxon>
        <taxon>Bacillati</taxon>
        <taxon>Actinomycetota</taxon>
        <taxon>Actinomycetes</taxon>
        <taxon>Streptosporangiales</taxon>
        <taxon>Thermomonosporaceae</taxon>
        <taxon>Actinocorallia</taxon>
    </lineage>
</organism>
<keyword evidence="3" id="KW-1185">Reference proteome</keyword>
<name>A0ABP6PXJ6_9ACTN</name>
<proteinExistence type="predicted"/>
<dbReference type="SUPFAM" id="SSF52799">
    <property type="entry name" value="(Phosphotyrosine protein) phosphatases II"/>
    <property type="match status" value="1"/>
</dbReference>